<dbReference type="InterPro" id="IPR056632">
    <property type="entry name" value="DUF7730"/>
</dbReference>
<dbReference type="KEGG" id="pfj:MYCFIDRAFT_83118"/>
<evidence type="ECO:0000313" key="3">
    <source>
        <dbReference type="EMBL" id="EME85105.1"/>
    </source>
</evidence>
<sequence>MSKQARKALQDSNAPQPPMNVCNGTWTSIVRSVDPVGAVSVKRYEWDRTSLQPYSKSRKLYGERKFSKPHPAKPPAISFLDLSPELRNKIYELALVLDPAYVELSAKTTVFWEGNEKAREHHLKRYKYDIQRRLRFLRVCKQVYEEASPIFYGQNEFRFTSVKGCPRLQIQRRTRVLDMQLTILTEMGLKPRKGWKQFNQLASVKRVKQILENHATLKSFNLVIPDSFHPVYETHVYNYDGGFSDSGFVLDKRKFEGLQIKLITLQGKLRCAVGRSDRSGLRASFSLGYTSSNPPYG</sequence>
<dbReference type="EMBL" id="KB446557">
    <property type="protein sequence ID" value="EME85105.1"/>
    <property type="molecule type" value="Genomic_DNA"/>
</dbReference>
<accession>M2Z5L3</accession>
<dbReference type="AlphaFoldDB" id="M2Z5L3"/>
<gene>
    <name evidence="3" type="ORF">MYCFIDRAFT_83118</name>
</gene>
<dbReference type="OrthoDB" id="3946696at2759"/>
<feature type="region of interest" description="Disordered" evidence="1">
    <location>
        <begin position="1"/>
        <end position="20"/>
    </location>
</feature>
<dbReference type="Proteomes" id="UP000016932">
    <property type="component" value="Unassembled WGS sequence"/>
</dbReference>
<dbReference type="InterPro" id="IPR038883">
    <property type="entry name" value="AN11006-like"/>
</dbReference>
<evidence type="ECO:0000259" key="2">
    <source>
        <dbReference type="Pfam" id="PF24864"/>
    </source>
</evidence>
<dbReference type="PANTHER" id="PTHR42085">
    <property type="entry name" value="F-BOX DOMAIN-CONTAINING PROTEIN"/>
    <property type="match status" value="1"/>
</dbReference>
<evidence type="ECO:0000313" key="4">
    <source>
        <dbReference type="Proteomes" id="UP000016932"/>
    </source>
</evidence>
<dbReference type="Pfam" id="PF24864">
    <property type="entry name" value="DUF7730"/>
    <property type="match status" value="1"/>
</dbReference>
<protein>
    <recommendedName>
        <fullName evidence="2">DUF7730 domain-containing protein</fullName>
    </recommendedName>
</protein>
<dbReference type="VEuPathDB" id="FungiDB:MYCFIDRAFT_83118"/>
<dbReference type="HOGENOM" id="CLU_937271_0_0_1"/>
<dbReference type="GeneID" id="19342017"/>
<keyword evidence="4" id="KW-1185">Reference proteome</keyword>
<feature type="domain" description="DUF7730" evidence="2">
    <location>
        <begin position="79"/>
        <end position="235"/>
    </location>
</feature>
<organism evidence="3 4">
    <name type="scientific">Pseudocercospora fijiensis (strain CIRAD86)</name>
    <name type="common">Black leaf streak disease fungus</name>
    <name type="synonym">Mycosphaerella fijiensis</name>
    <dbReference type="NCBI Taxonomy" id="383855"/>
    <lineage>
        <taxon>Eukaryota</taxon>
        <taxon>Fungi</taxon>
        <taxon>Dikarya</taxon>
        <taxon>Ascomycota</taxon>
        <taxon>Pezizomycotina</taxon>
        <taxon>Dothideomycetes</taxon>
        <taxon>Dothideomycetidae</taxon>
        <taxon>Mycosphaerellales</taxon>
        <taxon>Mycosphaerellaceae</taxon>
        <taxon>Pseudocercospora</taxon>
    </lineage>
</organism>
<reference evidence="3 4" key="1">
    <citation type="journal article" date="2012" name="PLoS Pathog.">
        <title>Diverse lifestyles and strategies of plant pathogenesis encoded in the genomes of eighteen Dothideomycetes fungi.</title>
        <authorList>
            <person name="Ohm R.A."/>
            <person name="Feau N."/>
            <person name="Henrissat B."/>
            <person name="Schoch C.L."/>
            <person name="Horwitz B.A."/>
            <person name="Barry K.W."/>
            <person name="Condon B.J."/>
            <person name="Copeland A.C."/>
            <person name="Dhillon B."/>
            <person name="Glaser F."/>
            <person name="Hesse C.N."/>
            <person name="Kosti I."/>
            <person name="LaButti K."/>
            <person name="Lindquist E.A."/>
            <person name="Lucas S."/>
            <person name="Salamov A.A."/>
            <person name="Bradshaw R.E."/>
            <person name="Ciuffetti L."/>
            <person name="Hamelin R.C."/>
            <person name="Kema G.H.J."/>
            <person name="Lawrence C."/>
            <person name="Scott J.A."/>
            <person name="Spatafora J.W."/>
            <person name="Turgeon B.G."/>
            <person name="de Wit P.J.G.M."/>
            <person name="Zhong S."/>
            <person name="Goodwin S.B."/>
            <person name="Grigoriev I.V."/>
        </authorList>
    </citation>
    <scope>NUCLEOTIDE SEQUENCE [LARGE SCALE GENOMIC DNA]</scope>
    <source>
        <strain evidence="3 4">CIRAD86</strain>
    </source>
</reference>
<dbReference type="RefSeq" id="XP_007924381.1">
    <property type="nucleotide sequence ID" value="XM_007926190.1"/>
</dbReference>
<name>M2Z5L3_PSEFD</name>
<evidence type="ECO:0000256" key="1">
    <source>
        <dbReference type="SAM" id="MobiDB-lite"/>
    </source>
</evidence>
<dbReference type="PANTHER" id="PTHR42085:SF1">
    <property type="entry name" value="F-BOX DOMAIN-CONTAINING PROTEIN"/>
    <property type="match status" value="1"/>
</dbReference>
<proteinExistence type="predicted"/>